<feature type="site" description="Transition state stabilizer" evidence="9">
    <location>
        <position position="14"/>
    </location>
</feature>
<dbReference type="EMBL" id="JBCHKQ010000001">
    <property type="protein sequence ID" value="MEM5946939.1"/>
    <property type="molecule type" value="Genomic_DNA"/>
</dbReference>
<evidence type="ECO:0000256" key="8">
    <source>
        <dbReference type="ARBA" id="ARBA00048141"/>
    </source>
</evidence>
<evidence type="ECO:0000256" key="4">
    <source>
        <dbReference type="ARBA" id="ARBA00022679"/>
    </source>
</evidence>
<evidence type="ECO:0000256" key="2">
    <source>
        <dbReference type="ARBA" id="ARBA00022571"/>
    </source>
</evidence>
<reference evidence="11 12" key="1">
    <citation type="submission" date="2024-03" db="EMBL/GenBank/DDBJ databases">
        <title>Ignisphaera cupida sp. nov., a hyperthermophilic hydrolytic archaeon from a hot spring of Kamchatka, and proposal of Ignisphaeraceae fam. nov.</title>
        <authorList>
            <person name="Podosokorskaya O.A."/>
            <person name="Elcheninov A.G."/>
            <person name="Maltseva A.I."/>
            <person name="Zayulina K.S."/>
            <person name="Novikov A."/>
            <person name="Merkel A.Y."/>
        </authorList>
    </citation>
    <scope>NUCLEOTIDE SEQUENCE [LARGE SCALE GENOMIC DNA]</scope>
    <source>
        <strain evidence="11 12">38H-sp</strain>
    </source>
</reference>
<keyword evidence="9" id="KW-0963">Cytoplasm</keyword>
<evidence type="ECO:0000256" key="1">
    <source>
        <dbReference type="ARBA" id="ARBA00004828"/>
    </source>
</evidence>
<keyword evidence="3 9" id="KW-0028">Amino-acid biosynthesis</keyword>
<dbReference type="InterPro" id="IPR037528">
    <property type="entry name" value="ArgB"/>
</dbReference>
<evidence type="ECO:0000256" key="5">
    <source>
        <dbReference type="ARBA" id="ARBA00022741"/>
    </source>
</evidence>
<comment type="subcellular location">
    <subcellularLocation>
        <location evidence="9">Cytoplasm</location>
    </subcellularLocation>
</comment>
<dbReference type="HAMAP" id="MF_00082">
    <property type="entry name" value="ArgB"/>
    <property type="match status" value="1"/>
</dbReference>
<dbReference type="RefSeq" id="WP_420068393.1">
    <property type="nucleotide sequence ID" value="NZ_JBCHKQ010000001.1"/>
</dbReference>
<keyword evidence="12" id="KW-1185">Reference proteome</keyword>
<evidence type="ECO:0000256" key="6">
    <source>
        <dbReference type="ARBA" id="ARBA00022777"/>
    </source>
</evidence>
<feature type="binding site" evidence="9">
    <location>
        <position position="163"/>
    </location>
    <ligand>
        <name>substrate</name>
    </ligand>
</feature>
<dbReference type="PANTHER" id="PTHR23342">
    <property type="entry name" value="N-ACETYLGLUTAMATE SYNTHASE"/>
    <property type="match status" value="1"/>
</dbReference>
<dbReference type="GO" id="GO:0003991">
    <property type="term" value="F:acetylglutamate kinase activity"/>
    <property type="evidence" value="ECO:0007669"/>
    <property type="project" value="UniProtKB-EC"/>
</dbReference>
<dbReference type="EC" id="2.7.2.8" evidence="9"/>
<comment type="pathway">
    <text evidence="1 9">Amino-acid biosynthesis; L-arginine biosynthesis; N(2)-acetyl-L-ornithine from L-glutamate: step 2/4.</text>
</comment>
<dbReference type="CDD" id="cd04238">
    <property type="entry name" value="AAK_NAGK-like"/>
    <property type="match status" value="1"/>
</dbReference>
<dbReference type="PANTHER" id="PTHR23342:SF0">
    <property type="entry name" value="N-ACETYLGLUTAMATE SYNTHASE, MITOCHONDRIAL"/>
    <property type="match status" value="1"/>
</dbReference>
<feature type="binding site" evidence="9">
    <location>
        <position position="72"/>
    </location>
    <ligand>
        <name>substrate</name>
    </ligand>
</feature>
<keyword evidence="5 9" id="KW-0547">Nucleotide-binding</keyword>
<dbReference type="Gene3D" id="3.40.1160.10">
    <property type="entry name" value="Acetylglutamate kinase-like"/>
    <property type="match status" value="1"/>
</dbReference>
<dbReference type="InterPro" id="IPR036393">
    <property type="entry name" value="AceGlu_kinase-like_sf"/>
</dbReference>
<dbReference type="PIRSF" id="PIRSF000728">
    <property type="entry name" value="NAGK"/>
    <property type="match status" value="1"/>
</dbReference>
<organism evidence="11 12">
    <name type="scientific">Rarispira pelagica</name>
    <dbReference type="NCBI Taxonomy" id="3141764"/>
    <lineage>
        <taxon>Bacteria</taxon>
        <taxon>Pseudomonadati</taxon>
        <taxon>Spirochaetota</taxon>
        <taxon>Spirochaetia</taxon>
        <taxon>Winmispirales</taxon>
        <taxon>Winmispiraceae</taxon>
        <taxon>Rarispira</taxon>
    </lineage>
</organism>
<comment type="caution">
    <text evidence="11">The sequence shown here is derived from an EMBL/GenBank/DDBJ whole genome shotgun (WGS) entry which is preliminary data.</text>
</comment>
<sequence length="266" mass="28072">MDGAVNSHTTVLIKIGGRAMEDETALVDLLRELAELFDNTDMRFLLVHGGGAEVSRISKIMGMEPVFKDGKRITSPEEMPVIEMVLSGSINKKIVRLANTCGLVAVGISGADASLFTASALSEDTRTGMIDFVNNSIVENLLSLGYFPVISPCSVDSHGNALNINADDAALALARSMSVDALVFISDIPGILKEDKVLTRLSASSVEKEIASGTISGGMIPKVRASVEALKSGVSHIVISNYINKGDFASLMEGKKGTTLSLEADL</sequence>
<comment type="function">
    <text evidence="9">Catalyzes the ATP-dependent phosphorylation of N-acetyl-L-glutamate.</text>
</comment>
<comment type="catalytic activity">
    <reaction evidence="8 9">
        <text>N-acetyl-L-glutamate + ATP = N-acetyl-L-glutamyl 5-phosphate + ADP</text>
        <dbReference type="Rhea" id="RHEA:14629"/>
        <dbReference type="ChEBI" id="CHEBI:30616"/>
        <dbReference type="ChEBI" id="CHEBI:44337"/>
        <dbReference type="ChEBI" id="CHEBI:57936"/>
        <dbReference type="ChEBI" id="CHEBI:456216"/>
        <dbReference type="EC" id="2.7.2.8"/>
    </reaction>
</comment>
<evidence type="ECO:0000313" key="11">
    <source>
        <dbReference type="EMBL" id="MEM5946939.1"/>
    </source>
</evidence>
<dbReference type="InterPro" id="IPR001048">
    <property type="entry name" value="Asp/Glu/Uridylate_kinase"/>
</dbReference>
<gene>
    <name evidence="9 11" type="primary">argB</name>
    <name evidence="11" type="ORF">WKV44_00100</name>
</gene>
<evidence type="ECO:0000256" key="3">
    <source>
        <dbReference type="ARBA" id="ARBA00022605"/>
    </source>
</evidence>
<protein>
    <recommendedName>
        <fullName evidence="9">Acetylglutamate kinase</fullName>
        <ecNumber evidence="9">2.7.2.8</ecNumber>
    </recommendedName>
    <alternativeName>
        <fullName evidence="9">N-acetyl-L-glutamate 5-phosphotransferase</fullName>
    </alternativeName>
    <alternativeName>
        <fullName evidence="9">NAG kinase</fullName>
        <shortName evidence="9">NAGK</shortName>
    </alternativeName>
</protein>
<keyword evidence="7 9" id="KW-0067">ATP-binding</keyword>
<keyword evidence="2 9" id="KW-0055">Arginine biosynthesis</keyword>
<dbReference type="InterPro" id="IPR004662">
    <property type="entry name" value="AcgluKinase_fam"/>
</dbReference>
<dbReference type="NCBIfam" id="TIGR00761">
    <property type="entry name" value="argB"/>
    <property type="match status" value="1"/>
</dbReference>
<evidence type="ECO:0000256" key="9">
    <source>
        <dbReference type="HAMAP-Rule" id="MF_00082"/>
    </source>
</evidence>
<name>A0ABU9U8E8_9SPIR</name>
<dbReference type="Proteomes" id="UP001466331">
    <property type="component" value="Unassembled WGS sequence"/>
</dbReference>
<dbReference type="Pfam" id="PF00696">
    <property type="entry name" value="AA_kinase"/>
    <property type="match status" value="1"/>
</dbReference>
<evidence type="ECO:0000313" key="12">
    <source>
        <dbReference type="Proteomes" id="UP001466331"/>
    </source>
</evidence>
<feature type="domain" description="Aspartate/glutamate/uridylate kinase" evidence="10">
    <location>
        <begin position="10"/>
        <end position="240"/>
    </location>
</feature>
<keyword evidence="6 9" id="KW-0418">Kinase</keyword>
<accession>A0ABU9U8E8</accession>
<proteinExistence type="inferred from homology"/>
<evidence type="ECO:0000256" key="7">
    <source>
        <dbReference type="ARBA" id="ARBA00022840"/>
    </source>
</evidence>
<keyword evidence="4 9" id="KW-0808">Transferase</keyword>
<feature type="site" description="Transition state stabilizer" evidence="9">
    <location>
        <position position="222"/>
    </location>
</feature>
<evidence type="ECO:0000259" key="10">
    <source>
        <dbReference type="Pfam" id="PF00696"/>
    </source>
</evidence>
<comment type="similarity">
    <text evidence="9">Belongs to the acetylglutamate kinase family. ArgB subfamily.</text>
</comment>
<feature type="binding site" evidence="9">
    <location>
        <begin position="50"/>
        <end position="51"/>
    </location>
    <ligand>
        <name>substrate</name>
    </ligand>
</feature>
<dbReference type="SUPFAM" id="SSF53633">
    <property type="entry name" value="Carbamate kinase-like"/>
    <property type="match status" value="1"/>
</dbReference>